<dbReference type="KEGG" id="meso:BSQ44_14300"/>
<dbReference type="AlphaFoldDB" id="A0A1L3SSL2"/>
<keyword evidence="3" id="KW-1185">Reference proteome</keyword>
<dbReference type="EMBL" id="CP018171">
    <property type="protein sequence ID" value="APH72399.1"/>
    <property type="molecule type" value="Genomic_DNA"/>
</dbReference>
<evidence type="ECO:0000256" key="1">
    <source>
        <dbReference type="SAM" id="MobiDB-lite"/>
    </source>
</evidence>
<gene>
    <name evidence="2" type="ORF">BSQ44_14300</name>
</gene>
<dbReference type="Proteomes" id="UP000182840">
    <property type="component" value="Chromosome"/>
</dbReference>
<evidence type="ECO:0000313" key="3">
    <source>
        <dbReference type="Proteomes" id="UP000182840"/>
    </source>
</evidence>
<protein>
    <submittedName>
        <fullName evidence="2">Uncharacterized protein</fullName>
    </submittedName>
</protein>
<feature type="region of interest" description="Disordered" evidence="1">
    <location>
        <begin position="1"/>
        <end position="61"/>
    </location>
</feature>
<reference evidence="3" key="1">
    <citation type="submission" date="2016-11" db="EMBL/GenBank/DDBJ databases">
        <title>Mesorhizobium oceanicum sp. nov., isolated from deep seawater in South China Sea.</title>
        <authorList>
            <person name="Fu G.-Y."/>
        </authorList>
    </citation>
    <scope>NUCLEOTIDE SEQUENCE [LARGE SCALE GENOMIC DNA]</scope>
    <source>
        <strain evidence="3">B7</strain>
    </source>
</reference>
<accession>A0A1L3SSL2</accession>
<sequence length="61" mass="6648">MQTPASPKSIIPEPAEEPAPQKTKPHPHKRGSGLLVAQRHHQIDKLAAHETSPAIDRASRT</sequence>
<organism evidence="2 3">
    <name type="scientific">Aquibium oceanicum</name>
    <dbReference type="NCBI Taxonomy" id="1670800"/>
    <lineage>
        <taxon>Bacteria</taxon>
        <taxon>Pseudomonadati</taxon>
        <taxon>Pseudomonadota</taxon>
        <taxon>Alphaproteobacteria</taxon>
        <taxon>Hyphomicrobiales</taxon>
        <taxon>Phyllobacteriaceae</taxon>
        <taxon>Aquibium</taxon>
    </lineage>
</organism>
<proteinExistence type="predicted"/>
<name>A0A1L3SSL2_9HYPH</name>
<evidence type="ECO:0000313" key="2">
    <source>
        <dbReference type="EMBL" id="APH72399.1"/>
    </source>
</evidence>